<dbReference type="EC" id="1.4.3.16" evidence="4 11"/>
<evidence type="ECO:0000256" key="5">
    <source>
        <dbReference type="ARBA" id="ARBA00021901"/>
    </source>
</evidence>
<dbReference type="Gene3D" id="1.20.58.100">
    <property type="entry name" value="Fumarate reductase/succinate dehydrogenase flavoprotein-like, C-terminal domain"/>
    <property type="match status" value="1"/>
</dbReference>
<keyword evidence="7 12" id="KW-0662">Pyridine nucleotide biosynthesis</keyword>
<comment type="catalytic activity">
    <reaction evidence="10">
        <text>L-aspartate + O2 = iminosuccinate + H2O2</text>
        <dbReference type="Rhea" id="RHEA:25876"/>
        <dbReference type="ChEBI" id="CHEBI:15379"/>
        <dbReference type="ChEBI" id="CHEBI:16240"/>
        <dbReference type="ChEBI" id="CHEBI:29991"/>
        <dbReference type="ChEBI" id="CHEBI:77875"/>
        <dbReference type="EC" id="1.4.3.16"/>
    </reaction>
    <physiologicalReaction direction="left-to-right" evidence="10">
        <dbReference type="Rhea" id="RHEA:25877"/>
    </physiologicalReaction>
</comment>
<dbReference type="EMBL" id="CP047121">
    <property type="protein sequence ID" value="QHB51320.1"/>
    <property type="molecule type" value="Genomic_DNA"/>
</dbReference>
<dbReference type="PRINTS" id="PR00368">
    <property type="entry name" value="FADPNR"/>
</dbReference>
<dbReference type="InterPro" id="IPR036188">
    <property type="entry name" value="FAD/NAD-bd_sf"/>
</dbReference>
<evidence type="ECO:0000259" key="13">
    <source>
        <dbReference type="Pfam" id="PF00890"/>
    </source>
</evidence>
<dbReference type="AlphaFoldDB" id="A0A6P1E5D5"/>
<dbReference type="SUPFAM" id="SSF56425">
    <property type="entry name" value="Succinate dehydrogenase/fumarate reductase flavoprotein, catalytic domain"/>
    <property type="match status" value="1"/>
</dbReference>
<evidence type="ECO:0000313" key="15">
    <source>
        <dbReference type="Proteomes" id="UP000465035"/>
    </source>
</evidence>
<comment type="pathway">
    <text evidence="2 12">Cofactor biosynthesis; NAD(+) biosynthesis; iminoaspartate from L-aspartate (oxidase route): step 1/1.</text>
</comment>
<protein>
    <recommendedName>
        <fullName evidence="5 11">L-aspartate oxidase</fullName>
        <ecNumber evidence="4 11">1.4.3.16</ecNumber>
    </recommendedName>
</protein>
<sequence>MRKVIIIGAGLAGCYLATQLQNTCDVTIVTKKSIQDSNSMLAQGGIAASLDPGDSPAQHAADTLAAGQYHNKPAAVNQLVATGPKLIQHLIQDGMAFDRQSNGQLDFGLEGAHSHHRILHANGDRTGAALTSFVQGEIHQVHWKPYSTAIDLQVQDNVCVGVIIRNDKNQALETLTSDAVVLATGGLGNLFPLTTNNQTITGDGIAIAARAGAAISDMAFVQFHPTLLSLHGKCYGLITEAIRGSGAILVDENNHRIMANVPKKDLAPRDVVARHLKAWQEQGHQLFLDISAILDFTTRFPGVTENLDNHHVPFRTTHRIPIQPGAHFVMGGITTDLSAQTSIPHLFAIGEVACNGVHGANRLASNSLLDCLVSAKKAAEAIQKIDAVTIIPQDTPAAPQPKPLLPSLTDLQQNAWQNLGVVRTKAGLTAFQNWLSQFNYQELQPSQLNATDLAITNLCLCASLIDKAALAEPKSLGAHYIQETTVKTQAG</sequence>
<dbReference type="GO" id="GO:0005737">
    <property type="term" value="C:cytoplasm"/>
    <property type="evidence" value="ECO:0007669"/>
    <property type="project" value="UniProtKB-SubCell"/>
</dbReference>
<feature type="domain" description="FAD-dependent oxidoreductase 2 FAD-binding" evidence="13">
    <location>
        <begin position="4"/>
        <end position="368"/>
    </location>
</feature>
<comment type="function">
    <text evidence="12">Catalyzes the oxidation of L-aspartate to iminoaspartate.</text>
</comment>
<evidence type="ECO:0000256" key="3">
    <source>
        <dbReference type="ARBA" id="ARBA00008562"/>
    </source>
</evidence>
<comment type="cofactor">
    <cofactor evidence="1 12">
        <name>FAD</name>
        <dbReference type="ChEBI" id="CHEBI:57692"/>
    </cofactor>
</comment>
<dbReference type="UniPathway" id="UPA00253">
    <property type="reaction ID" value="UER00326"/>
</dbReference>
<accession>A0A6P1E5D5</accession>
<dbReference type="InterPro" id="IPR027477">
    <property type="entry name" value="Succ_DH/fumarate_Rdtase_cat_sf"/>
</dbReference>
<evidence type="ECO:0000256" key="2">
    <source>
        <dbReference type="ARBA" id="ARBA00004950"/>
    </source>
</evidence>
<evidence type="ECO:0000256" key="10">
    <source>
        <dbReference type="ARBA" id="ARBA00048305"/>
    </source>
</evidence>
<dbReference type="Gene3D" id="3.50.50.60">
    <property type="entry name" value="FAD/NAD(P)-binding domain"/>
    <property type="match status" value="1"/>
</dbReference>
<evidence type="ECO:0000256" key="6">
    <source>
        <dbReference type="ARBA" id="ARBA00022630"/>
    </source>
</evidence>
<evidence type="ECO:0000256" key="1">
    <source>
        <dbReference type="ARBA" id="ARBA00001974"/>
    </source>
</evidence>
<dbReference type="Pfam" id="PF00890">
    <property type="entry name" value="FAD_binding_2"/>
    <property type="match status" value="1"/>
</dbReference>
<dbReference type="GO" id="GO:0033765">
    <property type="term" value="F:steroid dehydrogenase activity, acting on the CH-CH group of donors"/>
    <property type="evidence" value="ECO:0007669"/>
    <property type="project" value="UniProtKB-ARBA"/>
</dbReference>
<dbReference type="InterPro" id="IPR037099">
    <property type="entry name" value="Fum_R/Succ_DH_flav-like_C_sf"/>
</dbReference>
<dbReference type="InterPro" id="IPR003953">
    <property type="entry name" value="FAD-dep_OxRdtase_2_FAD-bd"/>
</dbReference>
<dbReference type="SUPFAM" id="SSF51905">
    <property type="entry name" value="FAD/NAD(P)-binding domain"/>
    <property type="match status" value="1"/>
</dbReference>
<keyword evidence="8 12" id="KW-0274">FAD</keyword>
<gene>
    <name evidence="14" type="primary">nadB</name>
    <name evidence="14" type="ORF">GQR93_03305</name>
</gene>
<dbReference type="SUPFAM" id="SSF46977">
    <property type="entry name" value="Succinate dehydrogenase/fumarate reductase flavoprotein C-terminal domain"/>
    <property type="match status" value="1"/>
</dbReference>
<dbReference type="NCBIfam" id="TIGR00551">
    <property type="entry name" value="nadB"/>
    <property type="match status" value="1"/>
</dbReference>
<comment type="similarity">
    <text evidence="3 12">Belongs to the FAD-dependent oxidoreductase 2 family. NadB subfamily.</text>
</comment>
<evidence type="ECO:0000256" key="9">
    <source>
        <dbReference type="ARBA" id="ARBA00023002"/>
    </source>
</evidence>
<name>A0A6P1E5D5_LENHI</name>
<evidence type="ECO:0000256" key="4">
    <source>
        <dbReference type="ARBA" id="ARBA00012173"/>
    </source>
</evidence>
<comment type="subcellular location">
    <subcellularLocation>
        <location evidence="12">Cytoplasm</location>
    </subcellularLocation>
</comment>
<evidence type="ECO:0000256" key="11">
    <source>
        <dbReference type="NCBIfam" id="TIGR00551"/>
    </source>
</evidence>
<dbReference type="Proteomes" id="UP000465035">
    <property type="component" value="Chromosome"/>
</dbReference>
<organism evidence="14 15">
    <name type="scientific">Lentilactobacillus hilgardii</name>
    <name type="common">Lactobacillus hilgardii</name>
    <dbReference type="NCBI Taxonomy" id="1588"/>
    <lineage>
        <taxon>Bacteria</taxon>
        <taxon>Bacillati</taxon>
        <taxon>Bacillota</taxon>
        <taxon>Bacilli</taxon>
        <taxon>Lactobacillales</taxon>
        <taxon>Lactobacillaceae</taxon>
        <taxon>Lentilactobacillus</taxon>
    </lineage>
</organism>
<keyword evidence="9 12" id="KW-0560">Oxidoreductase</keyword>
<dbReference type="InterPro" id="IPR005288">
    <property type="entry name" value="NadB"/>
</dbReference>
<keyword evidence="6 12" id="KW-0285">Flavoprotein</keyword>
<evidence type="ECO:0000256" key="7">
    <source>
        <dbReference type="ARBA" id="ARBA00022642"/>
    </source>
</evidence>
<dbReference type="GeneID" id="69057387"/>
<dbReference type="PANTHER" id="PTHR42716">
    <property type="entry name" value="L-ASPARTATE OXIDASE"/>
    <property type="match status" value="1"/>
</dbReference>
<dbReference type="PANTHER" id="PTHR42716:SF2">
    <property type="entry name" value="L-ASPARTATE OXIDASE, CHLOROPLASTIC"/>
    <property type="match status" value="1"/>
</dbReference>
<dbReference type="GO" id="GO:0034628">
    <property type="term" value="P:'de novo' NAD+ biosynthetic process from L-aspartate"/>
    <property type="evidence" value="ECO:0007669"/>
    <property type="project" value="TreeGrafter"/>
</dbReference>
<dbReference type="Gene3D" id="3.90.700.10">
    <property type="entry name" value="Succinate dehydrogenase/fumarate reductase flavoprotein, catalytic domain"/>
    <property type="match status" value="1"/>
</dbReference>
<dbReference type="SMR" id="A0A6P1E5D5"/>
<reference evidence="14 15" key="1">
    <citation type="submission" date="2019-12" db="EMBL/GenBank/DDBJ databases">
        <title>Lactobacillus hilgardii FLUB.</title>
        <authorList>
            <person name="Gustaw K."/>
        </authorList>
    </citation>
    <scope>NUCLEOTIDE SEQUENCE [LARGE SCALE GENOMIC DNA]</scope>
    <source>
        <strain evidence="14 15">FLUB</strain>
    </source>
</reference>
<evidence type="ECO:0000256" key="12">
    <source>
        <dbReference type="RuleBase" id="RU362049"/>
    </source>
</evidence>
<evidence type="ECO:0000256" key="8">
    <source>
        <dbReference type="ARBA" id="ARBA00022827"/>
    </source>
</evidence>
<dbReference type="GO" id="GO:0008734">
    <property type="term" value="F:L-aspartate oxidase activity"/>
    <property type="evidence" value="ECO:0007669"/>
    <property type="project" value="UniProtKB-UniRule"/>
</dbReference>
<evidence type="ECO:0000313" key="14">
    <source>
        <dbReference type="EMBL" id="QHB51320.1"/>
    </source>
</evidence>
<dbReference type="RefSeq" id="WP_003552231.1">
    <property type="nucleotide sequence ID" value="NZ_CABKOL010000106.1"/>
</dbReference>
<proteinExistence type="inferred from homology"/>